<dbReference type="EMBL" id="WSEK01000005">
    <property type="protein sequence ID" value="MVQ51270.1"/>
    <property type="molecule type" value="Genomic_DNA"/>
</dbReference>
<sequence length="132" mass="14832">MQGRRLPDAPIGSFPIEYDDLQPGDYWRVTVRDKHPDYPRPLNVRDNTQDRRWWGDADDPRFAGNLTGGVWGVIDPTGRYGMLSIHTVREHDDGTISVRPGDGSSNSILITGGPETSEPFHGYIEHGVWSQC</sequence>
<accession>A0A6L6XVN2</accession>
<gene>
    <name evidence="1" type="ORF">GON03_18980</name>
</gene>
<name>A0A6L6XVN2_9ACTN</name>
<organism evidence="1 2">
    <name type="scientific">Nocardioides agri</name>
    <dbReference type="NCBI Taxonomy" id="2682843"/>
    <lineage>
        <taxon>Bacteria</taxon>
        <taxon>Bacillati</taxon>
        <taxon>Actinomycetota</taxon>
        <taxon>Actinomycetes</taxon>
        <taxon>Propionibacteriales</taxon>
        <taxon>Nocardioidaceae</taxon>
        <taxon>Nocardioides</taxon>
    </lineage>
</organism>
<dbReference type="Proteomes" id="UP000473525">
    <property type="component" value="Unassembled WGS sequence"/>
</dbReference>
<comment type="caution">
    <text evidence="1">The sequence shown here is derived from an EMBL/GenBank/DDBJ whole genome shotgun (WGS) entry which is preliminary data.</text>
</comment>
<dbReference type="RefSeq" id="WP_157346035.1">
    <property type="nucleotide sequence ID" value="NZ_WSEK01000005.1"/>
</dbReference>
<keyword evidence="2" id="KW-1185">Reference proteome</keyword>
<dbReference type="AlphaFoldDB" id="A0A6L6XVN2"/>
<proteinExistence type="predicted"/>
<reference evidence="1 2" key="1">
    <citation type="submission" date="2019-12" db="EMBL/GenBank/DDBJ databases">
        <authorList>
            <person name="Huq M.A."/>
        </authorList>
    </citation>
    <scope>NUCLEOTIDE SEQUENCE [LARGE SCALE GENOMIC DNA]</scope>
    <source>
        <strain evidence="1 2">MAH-18</strain>
    </source>
</reference>
<evidence type="ECO:0000313" key="1">
    <source>
        <dbReference type="EMBL" id="MVQ51270.1"/>
    </source>
</evidence>
<evidence type="ECO:0000313" key="2">
    <source>
        <dbReference type="Proteomes" id="UP000473525"/>
    </source>
</evidence>
<protein>
    <submittedName>
        <fullName evidence="1">Uncharacterized protein</fullName>
    </submittedName>
</protein>